<evidence type="ECO:0000256" key="4">
    <source>
        <dbReference type="SAM" id="MobiDB-lite"/>
    </source>
</evidence>
<dbReference type="InterPro" id="IPR013892">
    <property type="entry name" value="Cyt_c_biogenesis_Cmc1-like"/>
</dbReference>
<name>A0ABD3R940_9STRA</name>
<dbReference type="PROSITE" id="PS51808">
    <property type="entry name" value="CHCH"/>
    <property type="match status" value="1"/>
</dbReference>
<comment type="caution">
    <text evidence="5">The sequence shown here is derived from an EMBL/GenBank/DDBJ whole genome shotgun (WGS) entry which is preliminary data.</text>
</comment>
<evidence type="ECO:0000313" key="6">
    <source>
        <dbReference type="Proteomes" id="UP001530377"/>
    </source>
</evidence>
<feature type="compositionally biased region" description="Basic and acidic residues" evidence="4">
    <location>
        <begin position="55"/>
        <end position="65"/>
    </location>
</feature>
<dbReference type="EMBL" id="JALLPB020000426">
    <property type="protein sequence ID" value="KAL3809249.1"/>
    <property type="molecule type" value="Genomic_DNA"/>
</dbReference>
<protein>
    <recommendedName>
        <fullName evidence="3">COX assembly mitochondrial protein</fullName>
    </recommendedName>
</protein>
<comment type="subcellular location">
    <subcellularLocation>
        <location evidence="3">Mitochondrion</location>
    </subcellularLocation>
</comment>
<evidence type="ECO:0000256" key="1">
    <source>
        <dbReference type="ARBA" id="ARBA00007347"/>
    </source>
</evidence>
<sequence length="121" mass="12934">MPPRFPHGLVRPPSKMDKSELAVFAILGASVSVGLYRMGSDVLSRGGNSGGGGTKGEESDNDRRESALDAIAECDVQLKKFGECAQDSGMMVLFKCRDLNARIRDCMSEHSKASPGDGKEI</sequence>
<feature type="region of interest" description="Disordered" evidence="4">
    <location>
        <begin position="43"/>
        <end position="65"/>
    </location>
</feature>
<dbReference type="AlphaFoldDB" id="A0ABD3R940"/>
<evidence type="ECO:0000256" key="2">
    <source>
        <dbReference type="ARBA" id="ARBA00023157"/>
    </source>
</evidence>
<accession>A0ABD3R940</accession>
<reference evidence="5 6" key="1">
    <citation type="submission" date="2024-10" db="EMBL/GenBank/DDBJ databases">
        <title>Updated reference genomes for cyclostephanoid diatoms.</title>
        <authorList>
            <person name="Roberts W.R."/>
            <person name="Alverson A.J."/>
        </authorList>
    </citation>
    <scope>NUCLEOTIDE SEQUENCE [LARGE SCALE GENOMIC DNA]</scope>
    <source>
        <strain evidence="5 6">AJA228-03</strain>
    </source>
</reference>
<organism evidence="5 6">
    <name type="scientific">Cyclostephanos tholiformis</name>
    <dbReference type="NCBI Taxonomy" id="382380"/>
    <lineage>
        <taxon>Eukaryota</taxon>
        <taxon>Sar</taxon>
        <taxon>Stramenopiles</taxon>
        <taxon>Ochrophyta</taxon>
        <taxon>Bacillariophyta</taxon>
        <taxon>Coscinodiscophyceae</taxon>
        <taxon>Thalassiosirophycidae</taxon>
        <taxon>Stephanodiscales</taxon>
        <taxon>Stephanodiscaceae</taxon>
        <taxon>Cyclostephanos</taxon>
    </lineage>
</organism>
<keyword evidence="2" id="KW-1015">Disulfide bond</keyword>
<evidence type="ECO:0000256" key="3">
    <source>
        <dbReference type="RuleBase" id="RU364104"/>
    </source>
</evidence>
<dbReference type="Proteomes" id="UP001530377">
    <property type="component" value="Unassembled WGS sequence"/>
</dbReference>
<gene>
    <name evidence="5" type="ORF">ACHAXA_007073</name>
</gene>
<dbReference type="Pfam" id="PF08583">
    <property type="entry name" value="Cmc1"/>
    <property type="match status" value="1"/>
</dbReference>
<proteinExistence type="inferred from homology"/>
<keyword evidence="6" id="KW-1185">Reference proteome</keyword>
<evidence type="ECO:0000313" key="5">
    <source>
        <dbReference type="EMBL" id="KAL3809249.1"/>
    </source>
</evidence>
<dbReference type="GO" id="GO:0005739">
    <property type="term" value="C:mitochondrion"/>
    <property type="evidence" value="ECO:0007669"/>
    <property type="project" value="UniProtKB-SubCell"/>
</dbReference>
<comment type="similarity">
    <text evidence="1 3">Belongs to the CMC family.</text>
</comment>
<keyword evidence="3" id="KW-0496">Mitochondrion</keyword>